<gene>
    <name evidence="4" type="ORF">HZH68_004117</name>
</gene>
<protein>
    <recommendedName>
        <fullName evidence="3">Glucose-methanol-choline oxidoreductase N-terminal domain-containing protein</fullName>
    </recommendedName>
</protein>
<feature type="transmembrane region" description="Helical" evidence="2">
    <location>
        <begin position="6"/>
        <end position="24"/>
    </location>
</feature>
<reference evidence="4" key="1">
    <citation type="journal article" date="2020" name="G3 (Bethesda)">
        <title>High-Quality Assemblies for Three Invasive Social Wasps from the &lt;i&gt;Vespula&lt;/i&gt; Genus.</title>
        <authorList>
            <person name="Harrop T.W.R."/>
            <person name="Guhlin J."/>
            <person name="McLaughlin G.M."/>
            <person name="Permina E."/>
            <person name="Stockwell P."/>
            <person name="Gilligan J."/>
            <person name="Le Lec M.F."/>
            <person name="Gruber M.A.M."/>
            <person name="Quinn O."/>
            <person name="Lovegrove M."/>
            <person name="Duncan E.J."/>
            <person name="Remnant E.J."/>
            <person name="Van Eeckhoven J."/>
            <person name="Graham B."/>
            <person name="Knapp R.A."/>
            <person name="Langford K.W."/>
            <person name="Kronenberg Z."/>
            <person name="Press M.O."/>
            <person name="Eacker S.M."/>
            <person name="Wilson-Rankin E.E."/>
            <person name="Purcell J."/>
            <person name="Lester P.J."/>
            <person name="Dearden P.K."/>
        </authorList>
    </citation>
    <scope>NUCLEOTIDE SEQUENCE</scope>
    <source>
        <strain evidence="4">Linc-1</strain>
    </source>
</reference>
<feature type="domain" description="Glucose-methanol-choline oxidoreductase N-terminal" evidence="3">
    <location>
        <begin position="50"/>
        <end position="154"/>
    </location>
</feature>
<keyword evidence="5" id="KW-1185">Reference proteome</keyword>
<dbReference type="Pfam" id="PF00732">
    <property type="entry name" value="GMC_oxred_N"/>
    <property type="match status" value="1"/>
</dbReference>
<keyword evidence="2" id="KW-0812">Transmembrane</keyword>
<dbReference type="InterPro" id="IPR012132">
    <property type="entry name" value="GMC_OxRdtase"/>
</dbReference>
<dbReference type="GO" id="GO:0016614">
    <property type="term" value="F:oxidoreductase activity, acting on CH-OH group of donors"/>
    <property type="evidence" value="ECO:0007669"/>
    <property type="project" value="InterPro"/>
</dbReference>
<dbReference type="Gene3D" id="3.50.50.60">
    <property type="entry name" value="FAD/NAD(P)-binding domain"/>
    <property type="match status" value="1"/>
</dbReference>
<dbReference type="PANTHER" id="PTHR11552">
    <property type="entry name" value="GLUCOSE-METHANOL-CHOLINE GMC OXIDOREDUCTASE"/>
    <property type="match status" value="1"/>
</dbReference>
<dbReference type="Proteomes" id="UP000617340">
    <property type="component" value="Unassembled WGS sequence"/>
</dbReference>
<dbReference type="PANTHER" id="PTHR11552:SF226">
    <property type="entry name" value="RE28171P"/>
    <property type="match status" value="1"/>
</dbReference>
<keyword evidence="2" id="KW-1133">Transmembrane helix</keyword>
<dbReference type="AlphaFoldDB" id="A0A834KPW7"/>
<keyword evidence="2" id="KW-0472">Membrane</keyword>
<evidence type="ECO:0000313" key="5">
    <source>
        <dbReference type="Proteomes" id="UP000617340"/>
    </source>
</evidence>
<dbReference type="SUPFAM" id="SSF51905">
    <property type="entry name" value="FAD/NAD(P)-binding domain"/>
    <property type="match status" value="1"/>
</dbReference>
<dbReference type="GO" id="GO:0050660">
    <property type="term" value="F:flavin adenine dinucleotide binding"/>
    <property type="evidence" value="ECO:0007669"/>
    <property type="project" value="InterPro"/>
</dbReference>
<name>A0A834KPW7_VESGE</name>
<dbReference type="Gene3D" id="3.30.560.10">
    <property type="entry name" value="Glucose Oxidase, domain 3"/>
    <property type="match status" value="1"/>
</dbReference>
<evidence type="ECO:0000313" key="4">
    <source>
        <dbReference type="EMBL" id="KAF7409736.1"/>
    </source>
</evidence>
<evidence type="ECO:0000256" key="2">
    <source>
        <dbReference type="SAM" id="Phobius"/>
    </source>
</evidence>
<sequence>MIENLIALILTSAITVGLIPFMVIRTSSSKYDEMDPESSLRNTRELNSIYDFIVVGGGSAGAVVASRLSEVSNWSVLLLEAGDNGNIISDIPLLMIYNQLTELDWKYQTMPSMTSAYCLAMEGNKCNWPRGKVLGGSSVLNAMVYVRGNSEKVRNEKPPDNFLSRYYTSIITINSN</sequence>
<evidence type="ECO:0000256" key="1">
    <source>
        <dbReference type="ARBA" id="ARBA00010790"/>
    </source>
</evidence>
<comment type="caution">
    <text evidence="4">The sequence shown here is derived from an EMBL/GenBank/DDBJ whole genome shotgun (WGS) entry which is preliminary data.</text>
</comment>
<dbReference type="EMBL" id="JACSDZ010000003">
    <property type="protein sequence ID" value="KAF7409736.1"/>
    <property type="molecule type" value="Genomic_DNA"/>
</dbReference>
<dbReference type="InterPro" id="IPR036188">
    <property type="entry name" value="FAD/NAD-bd_sf"/>
</dbReference>
<organism evidence="4 5">
    <name type="scientific">Vespula germanica</name>
    <name type="common">German yellow jacket</name>
    <name type="synonym">Paravespula germanica</name>
    <dbReference type="NCBI Taxonomy" id="30212"/>
    <lineage>
        <taxon>Eukaryota</taxon>
        <taxon>Metazoa</taxon>
        <taxon>Ecdysozoa</taxon>
        <taxon>Arthropoda</taxon>
        <taxon>Hexapoda</taxon>
        <taxon>Insecta</taxon>
        <taxon>Pterygota</taxon>
        <taxon>Neoptera</taxon>
        <taxon>Endopterygota</taxon>
        <taxon>Hymenoptera</taxon>
        <taxon>Apocrita</taxon>
        <taxon>Aculeata</taxon>
        <taxon>Vespoidea</taxon>
        <taxon>Vespidae</taxon>
        <taxon>Vespinae</taxon>
        <taxon>Vespula</taxon>
    </lineage>
</organism>
<proteinExistence type="inferred from homology"/>
<accession>A0A834KPW7</accession>
<comment type="similarity">
    <text evidence="1">Belongs to the GMC oxidoreductase family.</text>
</comment>
<evidence type="ECO:0000259" key="3">
    <source>
        <dbReference type="Pfam" id="PF00732"/>
    </source>
</evidence>
<dbReference type="InterPro" id="IPR000172">
    <property type="entry name" value="GMC_OxRdtase_N"/>
</dbReference>